<proteinExistence type="predicted"/>
<protein>
    <submittedName>
        <fullName evidence="2">Uncharacterized protein</fullName>
    </submittedName>
</protein>
<reference evidence="2 3" key="1">
    <citation type="journal article" date="2018" name="PLoS ONE">
        <title>The draft genome of Kipferlia bialata reveals reductive genome evolution in fornicate parasites.</title>
        <authorList>
            <person name="Tanifuji G."/>
            <person name="Takabayashi S."/>
            <person name="Kume K."/>
            <person name="Takagi M."/>
            <person name="Nakayama T."/>
            <person name="Kamikawa R."/>
            <person name="Inagaki Y."/>
            <person name="Hashimoto T."/>
        </authorList>
    </citation>
    <scope>NUCLEOTIDE SEQUENCE [LARGE SCALE GENOMIC DNA]</scope>
    <source>
        <strain evidence="2">NY0173</strain>
    </source>
</reference>
<feature type="region of interest" description="Disordered" evidence="1">
    <location>
        <begin position="73"/>
        <end position="101"/>
    </location>
</feature>
<keyword evidence="3" id="KW-1185">Reference proteome</keyword>
<accession>A0A9K3DCT0</accession>
<feature type="non-terminal residue" evidence="2">
    <location>
        <position position="101"/>
    </location>
</feature>
<evidence type="ECO:0000313" key="2">
    <source>
        <dbReference type="EMBL" id="GIQ93129.1"/>
    </source>
</evidence>
<dbReference type="AlphaFoldDB" id="A0A9K3DCT0"/>
<evidence type="ECO:0000256" key="1">
    <source>
        <dbReference type="SAM" id="MobiDB-lite"/>
    </source>
</evidence>
<dbReference type="EMBL" id="BDIP01011561">
    <property type="protein sequence ID" value="GIQ93129.1"/>
    <property type="molecule type" value="Genomic_DNA"/>
</dbReference>
<sequence>MDPSVLLENVQHVAGQVQSLFGLMEAGREKEREREMERERDREMQRENDRRTDALQEQMARMSDALTKVLQLSETSSVVPGTPAPTGARAQVTDSTPRQSC</sequence>
<comment type="caution">
    <text evidence="2">The sequence shown here is derived from an EMBL/GenBank/DDBJ whole genome shotgun (WGS) entry which is preliminary data.</text>
</comment>
<feature type="compositionally biased region" description="Polar residues" evidence="1">
    <location>
        <begin position="92"/>
        <end position="101"/>
    </location>
</feature>
<name>A0A9K3DCT0_9EUKA</name>
<feature type="region of interest" description="Disordered" evidence="1">
    <location>
        <begin position="26"/>
        <end position="52"/>
    </location>
</feature>
<evidence type="ECO:0000313" key="3">
    <source>
        <dbReference type="Proteomes" id="UP000265618"/>
    </source>
</evidence>
<gene>
    <name evidence="2" type="ORF">KIPB_017388</name>
</gene>
<organism evidence="2 3">
    <name type="scientific">Kipferlia bialata</name>
    <dbReference type="NCBI Taxonomy" id="797122"/>
    <lineage>
        <taxon>Eukaryota</taxon>
        <taxon>Metamonada</taxon>
        <taxon>Carpediemonas-like organisms</taxon>
        <taxon>Kipferlia</taxon>
    </lineage>
</organism>
<dbReference type="Proteomes" id="UP000265618">
    <property type="component" value="Unassembled WGS sequence"/>
</dbReference>